<keyword evidence="4 5" id="KW-0472">Membrane</keyword>
<sequence>MVLQSYYRYDPSLPAAIVLSVLFSLAFVGTTVQWLRYRSWVWIIMVLVTAMEAGGYIVRCLSTQNIRDKNIYVVQYCLIVLAPVFMAAVCYVLFGRIVFHVVPREARTTKLLWIPPRFVTPLFVASDILALLLQLVGAVKVTTVDPTDADAKSKASKGKKIAQIGVALQLAFFGLFTIMAFRFNFISKRFDSEFDARVTNENEKYVTIDGGERKLKKNWRALLRVTNFACGCILVRSIYRMIDFSLGRTGYTELHEWCIYVFDALPIFLAVALYIWWHPGKYLPYLGIRLPKHAR</sequence>
<dbReference type="Pfam" id="PF04479">
    <property type="entry name" value="RTA1"/>
    <property type="match status" value="1"/>
</dbReference>
<dbReference type="AlphaFoldDB" id="A0A9P6VLM0"/>
<dbReference type="Proteomes" id="UP000785200">
    <property type="component" value="Unassembled WGS sequence"/>
</dbReference>
<feature type="transmembrane region" description="Helical" evidence="5">
    <location>
        <begin position="119"/>
        <end position="141"/>
    </location>
</feature>
<name>A0A9P6VLM0_9HELO</name>
<reference evidence="6" key="1">
    <citation type="submission" date="2019-07" db="EMBL/GenBank/DDBJ databases">
        <title>Hyphodiscus hymeniophilus genome sequencing and assembly.</title>
        <authorList>
            <person name="Kramer G."/>
            <person name="Nodwell J."/>
        </authorList>
    </citation>
    <scope>NUCLEOTIDE SEQUENCE</scope>
    <source>
        <strain evidence="6">ATCC 34498</strain>
    </source>
</reference>
<dbReference type="OrthoDB" id="3358017at2759"/>
<feature type="transmembrane region" description="Helical" evidence="5">
    <location>
        <begin position="221"/>
        <end position="239"/>
    </location>
</feature>
<keyword evidence="3 5" id="KW-1133">Transmembrane helix</keyword>
<evidence type="ECO:0000313" key="6">
    <source>
        <dbReference type="EMBL" id="KAG0649848.1"/>
    </source>
</evidence>
<dbReference type="PANTHER" id="PTHR31465:SF28">
    <property type="entry name" value="DOMAIN PROTEIN, PUTATIVE-RELATED"/>
    <property type="match status" value="1"/>
</dbReference>
<accession>A0A9P6VLM0</accession>
<proteinExistence type="predicted"/>
<evidence type="ECO:0000256" key="5">
    <source>
        <dbReference type="SAM" id="Phobius"/>
    </source>
</evidence>
<feature type="transmembrane region" description="Helical" evidence="5">
    <location>
        <begin position="39"/>
        <end position="58"/>
    </location>
</feature>
<gene>
    <name evidence="6" type="ORF">D0Z07_3634</name>
</gene>
<organism evidence="6 7">
    <name type="scientific">Hyphodiscus hymeniophilus</name>
    <dbReference type="NCBI Taxonomy" id="353542"/>
    <lineage>
        <taxon>Eukaryota</taxon>
        <taxon>Fungi</taxon>
        <taxon>Dikarya</taxon>
        <taxon>Ascomycota</taxon>
        <taxon>Pezizomycotina</taxon>
        <taxon>Leotiomycetes</taxon>
        <taxon>Helotiales</taxon>
        <taxon>Hyphodiscaceae</taxon>
        <taxon>Hyphodiscus</taxon>
    </lineage>
</organism>
<feature type="transmembrane region" description="Helical" evidence="5">
    <location>
        <begin position="73"/>
        <end position="99"/>
    </location>
</feature>
<comment type="caution">
    <text evidence="6">The sequence shown here is derived from an EMBL/GenBank/DDBJ whole genome shotgun (WGS) entry which is preliminary data.</text>
</comment>
<dbReference type="PANTHER" id="PTHR31465">
    <property type="entry name" value="PROTEIN RTA1-RELATED"/>
    <property type="match status" value="1"/>
</dbReference>
<evidence type="ECO:0000256" key="1">
    <source>
        <dbReference type="ARBA" id="ARBA00004141"/>
    </source>
</evidence>
<evidence type="ECO:0000256" key="3">
    <source>
        <dbReference type="ARBA" id="ARBA00022989"/>
    </source>
</evidence>
<feature type="transmembrane region" description="Helical" evidence="5">
    <location>
        <begin position="259"/>
        <end position="277"/>
    </location>
</feature>
<evidence type="ECO:0000256" key="4">
    <source>
        <dbReference type="ARBA" id="ARBA00023136"/>
    </source>
</evidence>
<evidence type="ECO:0000313" key="7">
    <source>
        <dbReference type="Proteomes" id="UP000785200"/>
    </source>
</evidence>
<comment type="subcellular location">
    <subcellularLocation>
        <location evidence="1">Membrane</location>
        <topology evidence="1">Multi-pass membrane protein</topology>
    </subcellularLocation>
</comment>
<keyword evidence="7" id="KW-1185">Reference proteome</keyword>
<feature type="transmembrane region" description="Helical" evidence="5">
    <location>
        <begin position="12"/>
        <end position="32"/>
    </location>
</feature>
<evidence type="ECO:0000256" key="2">
    <source>
        <dbReference type="ARBA" id="ARBA00022692"/>
    </source>
</evidence>
<keyword evidence="2 5" id="KW-0812">Transmembrane</keyword>
<dbReference type="InterPro" id="IPR007568">
    <property type="entry name" value="RTA1"/>
</dbReference>
<protein>
    <submittedName>
        <fullName evidence="6">Rta1</fullName>
    </submittedName>
</protein>
<dbReference type="EMBL" id="VNKQ01000007">
    <property type="protein sequence ID" value="KAG0649848.1"/>
    <property type="molecule type" value="Genomic_DNA"/>
</dbReference>
<feature type="transmembrane region" description="Helical" evidence="5">
    <location>
        <begin position="161"/>
        <end position="181"/>
    </location>
</feature>
<dbReference type="GO" id="GO:0016020">
    <property type="term" value="C:membrane"/>
    <property type="evidence" value="ECO:0007669"/>
    <property type="project" value="UniProtKB-SubCell"/>
</dbReference>